<accession>A0ACC1I1I5</accession>
<dbReference type="Proteomes" id="UP001150581">
    <property type="component" value="Unassembled WGS sequence"/>
</dbReference>
<proteinExistence type="predicted"/>
<gene>
    <name evidence="1" type="ORF">LPJ66_010878</name>
</gene>
<sequence length="257" mass="27739">MSQWSAELTKLASNALLAQRVSSINSLSALCESLGADIKEVAQGCGADSRIGGDFLRASLGFGGSCFHKDLSSLVWLCDSLRLTPVADYWHQVLLMNEFQTSRFAQRILSTINVRGARIACLGFAFKEGTGDARNTPATRVCRELLTAGARLSVYDPKVPADHILSMLTEEAVESTAANSARVDVGYNCVSVCSGALEAIEGAQAVVVLTAWPEFRCINWEQASQTMPALAHIFDGQAMLDHEYLQKLGFQVVSMGK</sequence>
<keyword evidence="2" id="KW-1185">Reference proteome</keyword>
<protein>
    <submittedName>
        <fullName evidence="1">Uncharacterized protein</fullName>
    </submittedName>
</protein>
<comment type="caution">
    <text evidence="1">The sequence shown here is derived from an EMBL/GenBank/DDBJ whole genome shotgun (WGS) entry which is preliminary data.</text>
</comment>
<dbReference type="EMBL" id="JANBPG010003032">
    <property type="protein sequence ID" value="KAJ1883892.1"/>
    <property type="molecule type" value="Genomic_DNA"/>
</dbReference>
<organism evidence="1 2">
    <name type="scientific">Kickxella alabastrina</name>
    <dbReference type="NCBI Taxonomy" id="61397"/>
    <lineage>
        <taxon>Eukaryota</taxon>
        <taxon>Fungi</taxon>
        <taxon>Fungi incertae sedis</taxon>
        <taxon>Zoopagomycota</taxon>
        <taxon>Kickxellomycotina</taxon>
        <taxon>Kickxellomycetes</taxon>
        <taxon>Kickxellales</taxon>
        <taxon>Kickxellaceae</taxon>
        <taxon>Kickxella</taxon>
    </lineage>
</organism>
<reference evidence="1" key="1">
    <citation type="submission" date="2022-07" db="EMBL/GenBank/DDBJ databases">
        <title>Phylogenomic reconstructions and comparative analyses of Kickxellomycotina fungi.</title>
        <authorList>
            <person name="Reynolds N.K."/>
            <person name="Stajich J.E."/>
            <person name="Barry K."/>
            <person name="Grigoriev I.V."/>
            <person name="Crous P."/>
            <person name="Smith M.E."/>
        </authorList>
    </citation>
    <scope>NUCLEOTIDE SEQUENCE</scope>
    <source>
        <strain evidence="1">Benny 63K</strain>
    </source>
</reference>
<name>A0ACC1I1I5_9FUNG</name>
<evidence type="ECO:0000313" key="1">
    <source>
        <dbReference type="EMBL" id="KAJ1883892.1"/>
    </source>
</evidence>
<evidence type="ECO:0000313" key="2">
    <source>
        <dbReference type="Proteomes" id="UP001150581"/>
    </source>
</evidence>